<proteinExistence type="predicted"/>
<dbReference type="SUPFAM" id="SSF53335">
    <property type="entry name" value="S-adenosyl-L-methionine-dependent methyltransferases"/>
    <property type="match status" value="1"/>
</dbReference>
<dbReference type="Proteomes" id="UP001199919">
    <property type="component" value="Unassembled WGS sequence"/>
</dbReference>
<keyword evidence="2" id="KW-0489">Methyltransferase</keyword>
<keyword evidence="3" id="KW-1185">Reference proteome</keyword>
<organism evidence="2 3">
    <name type="scientific">Mucilaginibacter roseus</name>
    <dbReference type="NCBI Taxonomy" id="1528868"/>
    <lineage>
        <taxon>Bacteria</taxon>
        <taxon>Pseudomonadati</taxon>
        <taxon>Bacteroidota</taxon>
        <taxon>Sphingobacteriia</taxon>
        <taxon>Sphingobacteriales</taxon>
        <taxon>Sphingobacteriaceae</taxon>
        <taxon>Mucilaginibacter</taxon>
    </lineage>
</organism>
<evidence type="ECO:0000313" key="3">
    <source>
        <dbReference type="Proteomes" id="UP001199919"/>
    </source>
</evidence>
<dbReference type="Pfam" id="PF08241">
    <property type="entry name" value="Methyltransf_11"/>
    <property type="match status" value="1"/>
</dbReference>
<dbReference type="InterPro" id="IPR013216">
    <property type="entry name" value="Methyltransf_11"/>
</dbReference>
<dbReference type="EMBL" id="JAJPWV010000003">
    <property type="protein sequence ID" value="MCD8740980.1"/>
    <property type="molecule type" value="Genomic_DNA"/>
</dbReference>
<sequence>MAEFWEKSFQDKQEMWGWEPADSVAETVELFKRNGLNKILIPGFGYGRNAKPFYDNGFNVTGIEISETAIDLAKNHFGESVKIHHGPVGSMPFDQELYNGVFCYSLIHLLGPAERSKLIAECYQQLETNGYMVFITISKNDPRYREGEIVDKDTIRKSYGVTLYFYDPESIQADFGDYGLIEAREITEPKENLGNKPTQRFWYIVCKK</sequence>
<name>A0ABS8U1I3_9SPHI</name>
<dbReference type="InterPro" id="IPR029063">
    <property type="entry name" value="SAM-dependent_MTases_sf"/>
</dbReference>
<accession>A0ABS8U1I3</accession>
<evidence type="ECO:0000259" key="1">
    <source>
        <dbReference type="Pfam" id="PF08241"/>
    </source>
</evidence>
<keyword evidence="2" id="KW-0808">Transferase</keyword>
<comment type="caution">
    <text evidence="2">The sequence shown here is derived from an EMBL/GenBank/DDBJ whole genome shotgun (WGS) entry which is preliminary data.</text>
</comment>
<feature type="domain" description="Methyltransferase type 11" evidence="1">
    <location>
        <begin position="43"/>
        <end position="134"/>
    </location>
</feature>
<dbReference type="GO" id="GO:0008168">
    <property type="term" value="F:methyltransferase activity"/>
    <property type="evidence" value="ECO:0007669"/>
    <property type="project" value="UniProtKB-KW"/>
</dbReference>
<dbReference type="Gene3D" id="3.40.50.150">
    <property type="entry name" value="Vaccinia Virus protein VP39"/>
    <property type="match status" value="1"/>
</dbReference>
<evidence type="ECO:0000313" key="2">
    <source>
        <dbReference type="EMBL" id="MCD8740980.1"/>
    </source>
</evidence>
<reference evidence="2 3" key="1">
    <citation type="submission" date="2021-12" db="EMBL/GenBank/DDBJ databases">
        <title>Mucilaginibacter roseus genome.</title>
        <authorList>
            <person name="Ferreira J.R."/>
            <person name="Newman J.D."/>
        </authorList>
    </citation>
    <scope>NUCLEOTIDE SEQUENCE [LARGE SCALE GENOMIC DNA]</scope>
    <source>
        <strain evidence="2 3">LMG 28454</strain>
    </source>
</reference>
<dbReference type="CDD" id="cd02440">
    <property type="entry name" value="AdoMet_MTases"/>
    <property type="match status" value="1"/>
</dbReference>
<dbReference type="RefSeq" id="WP_232177424.1">
    <property type="nucleotide sequence ID" value="NZ_JAJPWV010000003.1"/>
</dbReference>
<protein>
    <submittedName>
        <fullName evidence="2">Class I SAM-dependent methyltransferase</fullName>
    </submittedName>
</protein>
<dbReference type="GO" id="GO:0032259">
    <property type="term" value="P:methylation"/>
    <property type="evidence" value="ECO:0007669"/>
    <property type="project" value="UniProtKB-KW"/>
</dbReference>
<gene>
    <name evidence="2" type="ORF">LT679_10240</name>
</gene>